<protein>
    <submittedName>
        <fullName evidence="5">Tetratricopeptide repeat-containing protein</fullName>
    </submittedName>
</protein>
<dbReference type="Pfam" id="PF13429">
    <property type="entry name" value="TPR_15"/>
    <property type="match status" value="1"/>
</dbReference>
<dbReference type="PROSITE" id="PS50005">
    <property type="entry name" value="TPR"/>
    <property type="match status" value="1"/>
</dbReference>
<dbReference type="Pfam" id="PF14559">
    <property type="entry name" value="TPR_19"/>
    <property type="match status" value="1"/>
</dbReference>
<keyword evidence="3" id="KW-1133">Transmembrane helix</keyword>
<evidence type="ECO:0000313" key="5">
    <source>
        <dbReference type="EMBL" id="SDP64498.1"/>
    </source>
</evidence>
<gene>
    <name evidence="5" type="ORF">SAMN04489708_11968</name>
</gene>
<dbReference type="EMBL" id="FNJL01000019">
    <property type="protein sequence ID" value="SDP64498.1"/>
    <property type="molecule type" value="Genomic_DNA"/>
</dbReference>
<feature type="region of interest" description="Disordered" evidence="2">
    <location>
        <begin position="362"/>
        <end position="389"/>
    </location>
</feature>
<evidence type="ECO:0000259" key="4">
    <source>
        <dbReference type="Pfam" id="PF24604"/>
    </source>
</evidence>
<feature type="transmembrane region" description="Helical" evidence="3">
    <location>
        <begin position="21"/>
        <end position="39"/>
    </location>
</feature>
<evidence type="ECO:0000256" key="1">
    <source>
        <dbReference type="PROSITE-ProRule" id="PRU00339"/>
    </source>
</evidence>
<sequence length="1347" mass="151445">MLLRKSSSSAQPAERPVLAPPWLITLLAGMVGGGLWLLYPRQDLERRLAETENSALSVAYLHNLLRSDPDNPRLRLLLAQRQIAVGQMGDARATLQPALDSADPQIHRDALWALWELSYAEYQRTPEREATYRKAMREDLLRQLRALSAEPWPLERRVLLTRRAAELQDRVLGAAMTRRMAEEATDPREAALLYERAAKEALGQSDYAGSAELYLLARRATPDAEQAKSFYMAAVRTLQSGNRPVDALEMAEREIGPLAKDPQVLLMITQLARAAGKPAVADRYVRQLLRMSWLRQWEDDATALAAAVPTVGAMLRPMAWHGSPAPAPAPAQCYDDGAHLLRPPMLTLPSAAGAGTANGWGFRRTAGPAPTAPAAPAAPAASAPAPAPAVAAPPVPIPAHLLPYDEKIYGIAFEVFLENRKLDDAWLIAHAAVQAQPDDLAWRERLAQVSEWSQRPGVALQNWLVVAQRTQKEAAWQAVLRIAPGQFDDTALVQAIRFQLRQRADDFGLIRQLVATYERIGEPQPAIDYLRQHGKIPEAVELLAQLAERAGQPTLALETWRRLLADPKQLTPERAMRAAVLALTHDRPDEGLGWLEAAQQRQAPSEAAAMDFWRLTGQLAESRQRQALAVQAYRALVGAKDHDRSDYDALIRLLMADQPLEAAKVSALAWEKFGDPRYLVDALSVYSSRNQWDAMRPLMRKLEAGSQETQQAVAALREIPEFLRLAGGYYQAQGDLARARRYYEDGLRASPDSSEMRQALIWLFIDSNDAVALRTLLTTQERSWARDEDVHDALAAAYQALSLPQVALERYLTPRVAQHQDDFLWLMNYADALDQNQQTDRSWRLRRELLSREWRAARQAGGEPGKRLTPQQARARWLTEEGLDTTRRVARARLMLTQRPGDPALDVLRELLRMDTDDRNRMSNAAAETAIGWLQDAGEYTAERGYLWQQYARARGTRTNRPLWAEITVALAEDDKAATGQLLEGFDERLPRYDRVNAARAVDDVRLAQTAAFDAQGEQREDEPLQLQLTETLLAFSDHAGGYGKIQQLGGLDEDEAGSRFHIAFNPRMALDLEFASIRRRSTDPLVVVNPPDESVFDARLHWRHPDGETTLRAGRRVSFQAYTPVQIEHEQRIDNRLSLRMELGFQLPSQESLALRIAGMKRRAGASLRYQASRLDRFVLEYADERYRLQTGAGLGSGRHTTLSYIHTYRQEAPLLEFGAFWSRHDFSRTDIFSLAPRDREFQRYLLPGIVPGPDYFLPDSFTYYGLQVSTNMRYEEEYSRTLRPYASASRTWHSRLGPGYEVRLGMAGSVLGGDHLGLTWGLSKSGLQLQQGLNRNLVFSYRLHF</sequence>
<evidence type="ECO:0000313" key="6">
    <source>
        <dbReference type="Proteomes" id="UP000199317"/>
    </source>
</evidence>
<keyword evidence="3" id="KW-0472">Membrane</keyword>
<dbReference type="Gene3D" id="1.25.40.10">
    <property type="entry name" value="Tetratricopeptide repeat domain"/>
    <property type="match status" value="1"/>
</dbReference>
<keyword evidence="1" id="KW-0802">TPR repeat</keyword>
<feature type="compositionally biased region" description="Low complexity" evidence="2">
    <location>
        <begin position="366"/>
        <end position="384"/>
    </location>
</feature>
<dbReference type="SUPFAM" id="SSF48452">
    <property type="entry name" value="TPR-like"/>
    <property type="match status" value="1"/>
</dbReference>
<dbReference type="InterPro" id="IPR057306">
    <property type="entry name" value="B-barrel_PelB_C"/>
</dbReference>
<dbReference type="Pfam" id="PF24604">
    <property type="entry name" value="B-barrel_PelB_C"/>
    <property type="match status" value="1"/>
</dbReference>
<accession>A0A1H0UES2</accession>
<dbReference type="InterPro" id="IPR011990">
    <property type="entry name" value="TPR-like_helical_dom_sf"/>
</dbReference>
<keyword evidence="6" id="KW-1185">Reference proteome</keyword>
<name>A0A1H0UES2_9BURK</name>
<evidence type="ECO:0000256" key="3">
    <source>
        <dbReference type="SAM" id="Phobius"/>
    </source>
</evidence>
<dbReference type="InterPro" id="IPR019734">
    <property type="entry name" value="TPR_rpt"/>
</dbReference>
<proteinExistence type="predicted"/>
<feature type="domain" description="PelB C-terminal" evidence="4">
    <location>
        <begin position="1034"/>
        <end position="1346"/>
    </location>
</feature>
<dbReference type="OrthoDB" id="6072349at2"/>
<dbReference type="Proteomes" id="UP000199317">
    <property type="component" value="Unassembled WGS sequence"/>
</dbReference>
<feature type="repeat" description="TPR" evidence="1">
    <location>
        <begin position="720"/>
        <end position="753"/>
    </location>
</feature>
<evidence type="ECO:0000256" key="2">
    <source>
        <dbReference type="SAM" id="MobiDB-lite"/>
    </source>
</evidence>
<reference evidence="6" key="1">
    <citation type="submission" date="2016-10" db="EMBL/GenBank/DDBJ databases">
        <authorList>
            <person name="Varghese N."/>
            <person name="Submissions S."/>
        </authorList>
    </citation>
    <scope>NUCLEOTIDE SEQUENCE [LARGE SCALE GENOMIC DNA]</scope>
    <source>
        <strain evidence="6">DSM 17101</strain>
    </source>
</reference>
<organism evidence="5 6">
    <name type="scientific">Paracidovorax cattleyae</name>
    <dbReference type="NCBI Taxonomy" id="80868"/>
    <lineage>
        <taxon>Bacteria</taxon>
        <taxon>Pseudomonadati</taxon>
        <taxon>Pseudomonadota</taxon>
        <taxon>Betaproteobacteria</taxon>
        <taxon>Burkholderiales</taxon>
        <taxon>Comamonadaceae</taxon>
        <taxon>Paracidovorax</taxon>
    </lineage>
</organism>
<keyword evidence="3" id="KW-0812">Transmembrane</keyword>
<dbReference type="RefSeq" id="WP_092835964.1">
    <property type="nucleotide sequence ID" value="NZ_FNJL01000019.1"/>
</dbReference>